<dbReference type="AlphaFoldDB" id="A0A9W4SD48"/>
<evidence type="ECO:0000313" key="3">
    <source>
        <dbReference type="Proteomes" id="UP001153678"/>
    </source>
</evidence>
<sequence>MENPLLEISQASDDDIEISIQNPQEEEYLSSNVKGDEFDNSKPPHHGKEISELIVSSDLSYVVTFSQEDSSIVGWPINEQDFGELTYDAECKSEEITDILQVSNNRDVLLQVFDHNALQKTSYKIIELNPNGNKIHAVTGNPKVDDGTFVAGTNNFFMIFRDIASAYLYSNKKNHGWDIEEIYNFAFPKGINWVTRRDALKESRKIGYFLTTEKLFLTYGGCGILTQWDIATMTFEKQYFLDVEFDNLHPSTATDISLQNNPIKIEQQILFNDSKTLMAIYGFNTYNIEHQIVIYSTRSCIRYASFMMDYEANSVLRLNFIGTNKFDEGLLARERGFLFVEPSYYLNEFNGEVTQINIEQLFTYPPDNSDVEVILSRDYDNRVICCSHGKLIHYNINKDQLWKFQEKLNRRDDSQLSPIVVLKIVLELFNQIEKRQYSFTEKSFELRNIKIHWKVIHYSGSGRTQLVVYKRKRKIDEYRFFESRTGYVYACKPIYNGDLIMITKQGIMIFTIHTNNNKIQMRYFWDNDDWHNLWKVSRQLSGVYNLEDEQEPFFGATAKKELTDKEILPPLNIERIFDEYEISYISEHTRRFPFKEVLYNYLSDVVTFAEIGEGIFKMAIEMNKGNIVDLIYDLVMDNLRKDSDQYMGLLSVISSFLSQLQVDYPEVVRSYISHTSLILDHNCVEILVSDIPPFHGFTRDQHVFKNNFFPIYFKIYNFYGRFRNITRIFFRKRRIQKVQNYGKSSIVLVVPLPKFACYNTEYSFLKDLIRPETNGFIEIVSLDLGAEFEDDASSREEDKYNFTNSKSKDWWQNILPLYDPIRFNILLHYFQQLANLICPHPVFLSQENKPQICVELQLAPTLKEHKKVHKGFEDLGGLKNVIEAVDETHIFMKNASNKDPEVYFI</sequence>
<evidence type="ECO:0000313" key="2">
    <source>
        <dbReference type="EMBL" id="CAI2164559.1"/>
    </source>
</evidence>
<feature type="region of interest" description="Disordered" evidence="1">
    <location>
        <begin position="27"/>
        <end position="47"/>
    </location>
</feature>
<keyword evidence="3" id="KW-1185">Reference proteome</keyword>
<comment type="caution">
    <text evidence="2">The sequence shown here is derived from an EMBL/GenBank/DDBJ whole genome shotgun (WGS) entry which is preliminary data.</text>
</comment>
<accession>A0A9W4SD48</accession>
<dbReference type="InterPro" id="IPR036322">
    <property type="entry name" value="WD40_repeat_dom_sf"/>
</dbReference>
<dbReference type="Proteomes" id="UP001153678">
    <property type="component" value="Unassembled WGS sequence"/>
</dbReference>
<protein>
    <submittedName>
        <fullName evidence="2">3333_t:CDS:1</fullName>
    </submittedName>
</protein>
<dbReference type="EMBL" id="CAMKVN010000164">
    <property type="protein sequence ID" value="CAI2164559.1"/>
    <property type="molecule type" value="Genomic_DNA"/>
</dbReference>
<dbReference type="SUPFAM" id="SSF50978">
    <property type="entry name" value="WD40 repeat-like"/>
    <property type="match status" value="1"/>
</dbReference>
<organism evidence="2 3">
    <name type="scientific">Funneliformis geosporum</name>
    <dbReference type="NCBI Taxonomy" id="1117311"/>
    <lineage>
        <taxon>Eukaryota</taxon>
        <taxon>Fungi</taxon>
        <taxon>Fungi incertae sedis</taxon>
        <taxon>Mucoromycota</taxon>
        <taxon>Glomeromycotina</taxon>
        <taxon>Glomeromycetes</taxon>
        <taxon>Glomerales</taxon>
        <taxon>Glomeraceae</taxon>
        <taxon>Funneliformis</taxon>
    </lineage>
</organism>
<feature type="compositionally biased region" description="Basic and acidic residues" evidence="1">
    <location>
        <begin position="34"/>
        <end position="47"/>
    </location>
</feature>
<evidence type="ECO:0000256" key="1">
    <source>
        <dbReference type="SAM" id="MobiDB-lite"/>
    </source>
</evidence>
<gene>
    <name evidence="2" type="ORF">FWILDA_LOCUS1629</name>
</gene>
<proteinExistence type="predicted"/>
<dbReference type="OrthoDB" id="2431548at2759"/>
<name>A0A9W4SD48_9GLOM</name>
<reference evidence="2" key="1">
    <citation type="submission" date="2022-08" db="EMBL/GenBank/DDBJ databases">
        <authorList>
            <person name="Kallberg Y."/>
            <person name="Tangrot J."/>
            <person name="Rosling A."/>
        </authorList>
    </citation>
    <scope>NUCLEOTIDE SEQUENCE</scope>
    <source>
        <strain evidence="2">Wild A</strain>
    </source>
</reference>